<dbReference type="EMBL" id="BQNB010013957">
    <property type="protein sequence ID" value="GJT22295.1"/>
    <property type="molecule type" value="Genomic_DNA"/>
</dbReference>
<evidence type="ECO:0000313" key="3">
    <source>
        <dbReference type="Proteomes" id="UP001151760"/>
    </source>
</evidence>
<sequence>MMMENKRYGELMVDTHWMDKWLKEVLMTDELCIVETDKVNHTMETDKVRQIVDVESSGKSADEIDKETMSFGEMQLKQEDRSCVHASIELHLHAVHVIPRHFSRECRSGRSQGRRSYGDNGRSNAPTNESSSQALVAQDSLGGYDWSNDFEEEPVKYALIAISSSSSSSSSDSEVQKCSKQCLESFKCLQKNYDTEREKHNKAKLEIRGYEIAESTDESRIVKALEIKELRKLSRSKKLDEKGHAELKSVDFGFQANGLNHSHPFFVFNLQPMGLQGIAKVALEACEVGLRDGDGFVLGLQGVQG</sequence>
<feature type="compositionally biased region" description="Polar residues" evidence="1">
    <location>
        <begin position="121"/>
        <end position="133"/>
    </location>
</feature>
<protein>
    <recommendedName>
        <fullName evidence="4">DUSP domain-containing protein</fullName>
    </recommendedName>
</protein>
<evidence type="ECO:0008006" key="4">
    <source>
        <dbReference type="Google" id="ProtNLM"/>
    </source>
</evidence>
<feature type="region of interest" description="Disordered" evidence="1">
    <location>
        <begin position="106"/>
        <end position="133"/>
    </location>
</feature>
<evidence type="ECO:0000256" key="1">
    <source>
        <dbReference type="SAM" id="MobiDB-lite"/>
    </source>
</evidence>
<proteinExistence type="predicted"/>
<accession>A0ABQ5C5P4</accession>
<evidence type="ECO:0000313" key="2">
    <source>
        <dbReference type="EMBL" id="GJT22295.1"/>
    </source>
</evidence>
<name>A0ABQ5C5P4_9ASTR</name>
<dbReference type="Proteomes" id="UP001151760">
    <property type="component" value="Unassembled WGS sequence"/>
</dbReference>
<keyword evidence="3" id="KW-1185">Reference proteome</keyword>
<gene>
    <name evidence="2" type="ORF">Tco_0892232</name>
</gene>
<reference evidence="2" key="2">
    <citation type="submission" date="2022-01" db="EMBL/GenBank/DDBJ databases">
        <authorList>
            <person name="Yamashiro T."/>
            <person name="Shiraishi A."/>
            <person name="Satake H."/>
            <person name="Nakayama K."/>
        </authorList>
    </citation>
    <scope>NUCLEOTIDE SEQUENCE</scope>
</reference>
<reference evidence="2" key="1">
    <citation type="journal article" date="2022" name="Int. J. Mol. Sci.">
        <title>Draft Genome of Tanacetum Coccineum: Genomic Comparison of Closely Related Tanacetum-Family Plants.</title>
        <authorList>
            <person name="Yamashiro T."/>
            <person name="Shiraishi A."/>
            <person name="Nakayama K."/>
            <person name="Satake H."/>
        </authorList>
    </citation>
    <scope>NUCLEOTIDE SEQUENCE</scope>
</reference>
<organism evidence="2 3">
    <name type="scientific">Tanacetum coccineum</name>
    <dbReference type="NCBI Taxonomy" id="301880"/>
    <lineage>
        <taxon>Eukaryota</taxon>
        <taxon>Viridiplantae</taxon>
        <taxon>Streptophyta</taxon>
        <taxon>Embryophyta</taxon>
        <taxon>Tracheophyta</taxon>
        <taxon>Spermatophyta</taxon>
        <taxon>Magnoliopsida</taxon>
        <taxon>eudicotyledons</taxon>
        <taxon>Gunneridae</taxon>
        <taxon>Pentapetalae</taxon>
        <taxon>asterids</taxon>
        <taxon>campanulids</taxon>
        <taxon>Asterales</taxon>
        <taxon>Asteraceae</taxon>
        <taxon>Asteroideae</taxon>
        <taxon>Anthemideae</taxon>
        <taxon>Anthemidinae</taxon>
        <taxon>Tanacetum</taxon>
    </lineage>
</organism>
<comment type="caution">
    <text evidence="2">The sequence shown here is derived from an EMBL/GenBank/DDBJ whole genome shotgun (WGS) entry which is preliminary data.</text>
</comment>